<dbReference type="STRING" id="631454.N177_2102"/>
<comment type="similarity">
    <text evidence="1">Belongs to the peptidase S49 family.</text>
</comment>
<dbReference type="PANTHER" id="PTHR42987:SF8">
    <property type="entry name" value="PROTEINASE"/>
    <property type="match status" value="1"/>
</dbReference>
<reference evidence="6 7" key="1">
    <citation type="journal article" date="2014" name="Genome Announc.">
        <title>Draft Genome Sequence of Lutibaculum baratangense Strain AMV1T, Isolated from a Mud Volcano in Andamans, India.</title>
        <authorList>
            <person name="Singh A."/>
            <person name="Sreenivas A."/>
            <person name="Sathyanarayana Reddy G."/>
            <person name="Pinnaka A.K."/>
            <person name="Shivaji S."/>
        </authorList>
    </citation>
    <scope>NUCLEOTIDE SEQUENCE [LARGE SCALE GENOMIC DNA]</scope>
    <source>
        <strain evidence="6 7">AMV1</strain>
    </source>
</reference>
<evidence type="ECO:0000256" key="2">
    <source>
        <dbReference type="ARBA" id="ARBA00022670"/>
    </source>
</evidence>
<dbReference type="PANTHER" id="PTHR42987">
    <property type="entry name" value="PEPTIDASE S49"/>
    <property type="match status" value="1"/>
</dbReference>
<dbReference type="GO" id="GO:0008236">
    <property type="term" value="F:serine-type peptidase activity"/>
    <property type="evidence" value="ECO:0007669"/>
    <property type="project" value="UniProtKB-KW"/>
</dbReference>
<proteinExistence type="inferred from homology"/>
<dbReference type="CDD" id="cd07023">
    <property type="entry name" value="S49_Sppa_N_C"/>
    <property type="match status" value="1"/>
</dbReference>
<keyword evidence="3" id="KW-0378">Hydrolase</keyword>
<dbReference type="eggNOG" id="COG0616">
    <property type="taxonomic scope" value="Bacteria"/>
</dbReference>
<dbReference type="InterPro" id="IPR029045">
    <property type="entry name" value="ClpP/crotonase-like_dom_sf"/>
</dbReference>
<dbReference type="SUPFAM" id="SSF52096">
    <property type="entry name" value="ClpP/crotonase"/>
    <property type="match status" value="1"/>
</dbReference>
<gene>
    <name evidence="6" type="ORF">N177_2102</name>
</gene>
<dbReference type="Proteomes" id="UP000017819">
    <property type="component" value="Unassembled WGS sequence"/>
</dbReference>
<dbReference type="InterPro" id="IPR047272">
    <property type="entry name" value="S49_SppA_C"/>
</dbReference>
<feature type="domain" description="Peptidase S49" evidence="5">
    <location>
        <begin position="85"/>
        <end position="227"/>
    </location>
</feature>
<evidence type="ECO:0000259" key="5">
    <source>
        <dbReference type="Pfam" id="PF01343"/>
    </source>
</evidence>
<keyword evidence="2" id="KW-0645">Protease</keyword>
<dbReference type="Gene3D" id="3.90.226.10">
    <property type="entry name" value="2-enoyl-CoA Hydratase, Chain A, domain 1"/>
    <property type="match status" value="1"/>
</dbReference>
<accession>V4RHE9</accession>
<name>V4RHE9_9HYPH</name>
<dbReference type="EMBL" id="AWXZ01000029">
    <property type="protein sequence ID" value="ESR24779.1"/>
    <property type="molecule type" value="Genomic_DNA"/>
</dbReference>
<protein>
    <submittedName>
        <fullName evidence="6">Peptidase S49</fullName>
    </submittedName>
</protein>
<evidence type="ECO:0000313" key="6">
    <source>
        <dbReference type="EMBL" id="ESR24779.1"/>
    </source>
</evidence>
<evidence type="ECO:0000313" key="7">
    <source>
        <dbReference type="Proteomes" id="UP000017819"/>
    </source>
</evidence>
<evidence type="ECO:0000256" key="1">
    <source>
        <dbReference type="ARBA" id="ARBA00008683"/>
    </source>
</evidence>
<comment type="caution">
    <text evidence="6">The sequence shown here is derived from an EMBL/GenBank/DDBJ whole genome shotgun (WGS) entry which is preliminary data.</text>
</comment>
<dbReference type="InterPro" id="IPR002142">
    <property type="entry name" value="Peptidase_S49"/>
</dbReference>
<dbReference type="Gene3D" id="6.20.330.10">
    <property type="match status" value="1"/>
</dbReference>
<dbReference type="AlphaFoldDB" id="V4RHE9"/>
<sequence length="283" mass="30851">MGIMSALFGRLGLGKPVVPTVTLSGPIGVASPLRPGVTLAAVSGALERAFRYKRGVAVAIRINSPGGSPVQSRLIYSRIRTLAERHKKKVHVFIEDVGASGGYLVALAGDEIIADSSSIVGSIGVVAAGFGFDKLIERVGIERRVYTSGPRKVMLDPFQPTKDEDVERLRAIQADIQQMFVDLVRERRAGKLTVPDEDLFTGEFWSGHRAHDLGLVDTLGDLRQTMQDRYGEDIRIVPVSTQRGFLSRRMGPFRDGGLTADPSFAEDLVATLETRAMWSRYGI</sequence>
<organism evidence="6 7">
    <name type="scientific">Lutibaculum baratangense AMV1</name>
    <dbReference type="NCBI Taxonomy" id="631454"/>
    <lineage>
        <taxon>Bacteria</taxon>
        <taxon>Pseudomonadati</taxon>
        <taxon>Pseudomonadota</taxon>
        <taxon>Alphaproteobacteria</taxon>
        <taxon>Hyphomicrobiales</taxon>
        <taxon>Tepidamorphaceae</taxon>
        <taxon>Lutibaculum</taxon>
    </lineage>
</organism>
<dbReference type="GO" id="GO:0006508">
    <property type="term" value="P:proteolysis"/>
    <property type="evidence" value="ECO:0007669"/>
    <property type="project" value="UniProtKB-KW"/>
</dbReference>
<keyword evidence="4" id="KW-0720">Serine protease</keyword>
<keyword evidence="7" id="KW-1185">Reference proteome</keyword>
<evidence type="ECO:0000256" key="3">
    <source>
        <dbReference type="ARBA" id="ARBA00022801"/>
    </source>
</evidence>
<evidence type="ECO:0000256" key="4">
    <source>
        <dbReference type="ARBA" id="ARBA00022825"/>
    </source>
</evidence>
<dbReference type="Pfam" id="PF01343">
    <property type="entry name" value="Peptidase_S49"/>
    <property type="match status" value="1"/>
</dbReference>